<dbReference type="Gene3D" id="3.40.50.620">
    <property type="entry name" value="HUPs"/>
    <property type="match status" value="2"/>
</dbReference>
<feature type="domain" description="UspA" evidence="2">
    <location>
        <begin position="141"/>
        <end position="260"/>
    </location>
</feature>
<evidence type="ECO:0000256" key="1">
    <source>
        <dbReference type="ARBA" id="ARBA00008791"/>
    </source>
</evidence>
<evidence type="ECO:0000313" key="3">
    <source>
        <dbReference type="EMBL" id="GIE38100.1"/>
    </source>
</evidence>
<dbReference type="SUPFAM" id="SSF52402">
    <property type="entry name" value="Adenine nucleotide alpha hydrolases-like"/>
    <property type="match status" value="2"/>
</dbReference>
<dbReference type="AlphaFoldDB" id="A0A7W7HN42"/>
<comment type="caution">
    <text evidence="4">The sequence shown here is derived from an EMBL/GenBank/DDBJ whole genome shotgun (WGS) entry which is preliminary data.</text>
</comment>
<dbReference type="PANTHER" id="PTHR46268:SF6">
    <property type="entry name" value="UNIVERSAL STRESS PROTEIN UP12"/>
    <property type="match status" value="1"/>
</dbReference>
<accession>A0A7W7HN42</accession>
<dbReference type="InterPro" id="IPR014729">
    <property type="entry name" value="Rossmann-like_a/b/a_fold"/>
</dbReference>
<reference evidence="4 5" key="1">
    <citation type="submission" date="2020-08" db="EMBL/GenBank/DDBJ databases">
        <title>Sequencing the genomes of 1000 actinobacteria strains.</title>
        <authorList>
            <person name="Klenk H.-P."/>
        </authorList>
    </citation>
    <scope>NUCLEOTIDE SEQUENCE [LARGE SCALE GENOMIC DNA]</scope>
    <source>
        <strain evidence="4 5">DSM 43150</strain>
    </source>
</reference>
<dbReference type="EMBL" id="JACHNC010000001">
    <property type="protein sequence ID" value="MBB4753563.1"/>
    <property type="molecule type" value="Genomic_DNA"/>
</dbReference>
<dbReference type="RefSeq" id="WP_188125246.1">
    <property type="nucleotide sequence ID" value="NZ_BOMP01000016.1"/>
</dbReference>
<comment type="similarity">
    <text evidence="1">Belongs to the universal stress protein A family.</text>
</comment>
<dbReference type="InterPro" id="IPR006015">
    <property type="entry name" value="Universal_stress_UspA"/>
</dbReference>
<name>A0A7W7HN42_9ACTN</name>
<dbReference type="Proteomes" id="UP000631312">
    <property type="component" value="Unassembled WGS sequence"/>
</dbReference>
<gene>
    <name evidence="3" type="ORF">Alo02nite_09980</name>
    <name evidence="4" type="ORF">BJ964_007724</name>
</gene>
<dbReference type="Pfam" id="PF00582">
    <property type="entry name" value="Usp"/>
    <property type="match status" value="2"/>
</dbReference>
<evidence type="ECO:0000313" key="5">
    <source>
        <dbReference type="Proteomes" id="UP000590511"/>
    </source>
</evidence>
<dbReference type="Proteomes" id="UP000590511">
    <property type="component" value="Unassembled WGS sequence"/>
</dbReference>
<evidence type="ECO:0000259" key="2">
    <source>
        <dbReference type="Pfam" id="PF00582"/>
    </source>
</evidence>
<dbReference type="PANTHER" id="PTHR46268">
    <property type="entry name" value="STRESS RESPONSE PROTEIN NHAX"/>
    <property type="match status" value="1"/>
</dbReference>
<evidence type="ECO:0000313" key="4">
    <source>
        <dbReference type="EMBL" id="MBB4753563.1"/>
    </source>
</evidence>
<proteinExistence type="inferred from homology"/>
<organism evidence="4 5">
    <name type="scientific">Actinoplanes lobatus</name>
    <dbReference type="NCBI Taxonomy" id="113568"/>
    <lineage>
        <taxon>Bacteria</taxon>
        <taxon>Bacillati</taxon>
        <taxon>Actinomycetota</taxon>
        <taxon>Actinomycetes</taxon>
        <taxon>Micromonosporales</taxon>
        <taxon>Micromonosporaceae</taxon>
        <taxon>Actinoplanes</taxon>
    </lineage>
</organism>
<feature type="domain" description="UspA" evidence="2">
    <location>
        <begin position="9"/>
        <end position="134"/>
    </location>
</feature>
<dbReference type="EMBL" id="BOMP01000016">
    <property type="protein sequence ID" value="GIE38100.1"/>
    <property type="molecule type" value="Genomic_DNA"/>
</dbReference>
<reference evidence="3 6" key="2">
    <citation type="submission" date="2021-01" db="EMBL/GenBank/DDBJ databases">
        <title>Whole genome shotgun sequence of Actinoplanes lobatus NBRC 12513.</title>
        <authorList>
            <person name="Komaki H."/>
            <person name="Tamura T."/>
        </authorList>
    </citation>
    <scope>NUCLEOTIDE SEQUENCE [LARGE SCALE GENOMIC DNA]</scope>
    <source>
        <strain evidence="3 6">NBRC 12513</strain>
    </source>
</reference>
<dbReference type="InterPro" id="IPR006016">
    <property type="entry name" value="UspA"/>
</dbReference>
<evidence type="ECO:0000313" key="6">
    <source>
        <dbReference type="Proteomes" id="UP000631312"/>
    </source>
</evidence>
<sequence length="279" mass="28944">MDSEPTGLIVAGVNDSHASREAVRTGAREAALRRCRLELLHAFNWEPTIAPEGGLGREALLERAVADARDAAPGVPVGTRLFEGSAEAGLLSRSRIAELTVIGDGGLADRTCMPLESLTVQVAARAAGTVLITPAVAPAGPVVVGVNASDTAQQALEFAFGTAAGRHAGLMVVRAWDRDDEEEDPRPALLAAVGPLESRYGVRACVRVVEDDPCAALRSAARGAGLVVLGARGHHPYSGLLGWVAQTLLHHSPAPVALVRGNAARSARPPHRETAGSSR</sequence>
<protein>
    <submittedName>
        <fullName evidence="4">Nucleotide-binding universal stress UspA family protein</fullName>
    </submittedName>
    <submittedName>
        <fullName evidence="3">Universal stress protein</fullName>
    </submittedName>
</protein>
<keyword evidence="6" id="KW-1185">Reference proteome</keyword>
<dbReference type="PRINTS" id="PR01438">
    <property type="entry name" value="UNVRSLSTRESS"/>
</dbReference>